<dbReference type="PANTHER" id="PTHR36342:SF1">
    <property type="entry name" value="PTB DOMAIN ENGULFMENT ADAPTER"/>
    <property type="match status" value="1"/>
</dbReference>
<gene>
    <name evidence="1" type="ORF">TIFTF001_001832</name>
</gene>
<evidence type="ECO:0000313" key="1">
    <source>
        <dbReference type="EMBL" id="GMN27855.1"/>
    </source>
</evidence>
<dbReference type="AlphaFoldDB" id="A0AA87ZAK5"/>
<dbReference type="EMBL" id="BTGU01000002">
    <property type="protein sequence ID" value="GMN27855.1"/>
    <property type="molecule type" value="Genomic_DNA"/>
</dbReference>
<organism evidence="1 2">
    <name type="scientific">Ficus carica</name>
    <name type="common">Common fig</name>
    <dbReference type="NCBI Taxonomy" id="3494"/>
    <lineage>
        <taxon>Eukaryota</taxon>
        <taxon>Viridiplantae</taxon>
        <taxon>Streptophyta</taxon>
        <taxon>Embryophyta</taxon>
        <taxon>Tracheophyta</taxon>
        <taxon>Spermatophyta</taxon>
        <taxon>Magnoliopsida</taxon>
        <taxon>eudicotyledons</taxon>
        <taxon>Gunneridae</taxon>
        <taxon>Pentapetalae</taxon>
        <taxon>rosids</taxon>
        <taxon>fabids</taxon>
        <taxon>Rosales</taxon>
        <taxon>Moraceae</taxon>
        <taxon>Ficeae</taxon>
        <taxon>Ficus</taxon>
    </lineage>
</organism>
<protein>
    <recommendedName>
        <fullName evidence="3">PTB domain-containing engulfment adapter protein 1</fullName>
    </recommendedName>
</protein>
<comment type="caution">
    <text evidence="1">The sequence shown here is derived from an EMBL/GenBank/DDBJ whole genome shotgun (WGS) entry which is preliminary data.</text>
</comment>
<proteinExistence type="predicted"/>
<reference evidence="1" key="1">
    <citation type="submission" date="2023-07" db="EMBL/GenBank/DDBJ databases">
        <title>draft genome sequence of fig (Ficus carica).</title>
        <authorList>
            <person name="Takahashi T."/>
            <person name="Nishimura K."/>
        </authorList>
    </citation>
    <scope>NUCLEOTIDE SEQUENCE</scope>
</reference>
<name>A0AA87ZAK5_FICCA</name>
<accession>A0AA87ZAK5</accession>
<dbReference type="Proteomes" id="UP001187192">
    <property type="component" value="Unassembled WGS sequence"/>
</dbReference>
<keyword evidence="2" id="KW-1185">Reference proteome</keyword>
<sequence length="159" mass="17982">MARGREDEVYVAAVPLRATKGPAQLLMSAAYSLNLWDLQHFMVLLKPHSPSPQFQALVYDFQPKDPESVFVALEALSGRPVSGVVRARKLSKLPKNKCWFVGPSKVNAADIAFEFNKNWETDLVVGRHDCRDYTNRLVEFLTGEKHVLERLRRSNGTRG</sequence>
<dbReference type="PANTHER" id="PTHR36342">
    <property type="entry name" value="PTB DOMAIN ENGULFMENT ADAPTER"/>
    <property type="match status" value="1"/>
</dbReference>
<evidence type="ECO:0008006" key="3">
    <source>
        <dbReference type="Google" id="ProtNLM"/>
    </source>
</evidence>
<evidence type="ECO:0000313" key="2">
    <source>
        <dbReference type="Proteomes" id="UP001187192"/>
    </source>
</evidence>